<proteinExistence type="predicted"/>
<organism evidence="2 3">
    <name type="scientific">Opisthorchis felineus</name>
    <dbReference type="NCBI Taxonomy" id="147828"/>
    <lineage>
        <taxon>Eukaryota</taxon>
        <taxon>Metazoa</taxon>
        <taxon>Spiralia</taxon>
        <taxon>Lophotrochozoa</taxon>
        <taxon>Platyhelminthes</taxon>
        <taxon>Trematoda</taxon>
        <taxon>Digenea</taxon>
        <taxon>Opisthorchiida</taxon>
        <taxon>Opisthorchiata</taxon>
        <taxon>Opisthorchiidae</taxon>
        <taxon>Opisthorchis</taxon>
    </lineage>
</organism>
<dbReference type="AlphaFoldDB" id="A0A4S2LEQ8"/>
<feature type="region of interest" description="Disordered" evidence="1">
    <location>
        <begin position="31"/>
        <end position="131"/>
    </location>
</feature>
<comment type="caution">
    <text evidence="2">The sequence shown here is derived from an EMBL/GenBank/DDBJ whole genome shotgun (WGS) entry which is preliminary data.</text>
</comment>
<reference evidence="2 3" key="1">
    <citation type="journal article" date="2019" name="BMC Genomics">
        <title>New insights from Opisthorchis felineus genome: update on genomics of the epidemiologically important liver flukes.</title>
        <authorList>
            <person name="Ershov N.I."/>
            <person name="Mordvinov V.A."/>
            <person name="Prokhortchouk E.B."/>
            <person name="Pakharukova M.Y."/>
            <person name="Gunbin K.V."/>
            <person name="Ustyantsev K."/>
            <person name="Genaev M.A."/>
            <person name="Blinov A.G."/>
            <person name="Mazur A."/>
            <person name="Boulygina E."/>
            <person name="Tsygankova S."/>
            <person name="Khrameeva E."/>
            <person name="Chekanov N."/>
            <person name="Fan G."/>
            <person name="Xiao A."/>
            <person name="Zhang H."/>
            <person name="Xu X."/>
            <person name="Yang H."/>
            <person name="Solovyev V."/>
            <person name="Lee S.M."/>
            <person name="Liu X."/>
            <person name="Afonnikov D.A."/>
            <person name="Skryabin K.G."/>
        </authorList>
    </citation>
    <scope>NUCLEOTIDE SEQUENCE [LARGE SCALE GENOMIC DNA]</scope>
    <source>
        <strain evidence="2">AK-0245</strain>
        <tissue evidence="2">Whole organism</tissue>
    </source>
</reference>
<gene>
    <name evidence="2" type="ORF">CRM22_009438</name>
</gene>
<dbReference type="EMBL" id="SJOL01009124">
    <property type="protein sequence ID" value="TGZ58817.1"/>
    <property type="molecule type" value="Genomic_DNA"/>
</dbReference>
<protein>
    <submittedName>
        <fullName evidence="2">Uncharacterized protein</fullName>
    </submittedName>
</protein>
<name>A0A4S2LEQ8_OPIFE</name>
<keyword evidence="3" id="KW-1185">Reference proteome</keyword>
<feature type="compositionally biased region" description="Basic and acidic residues" evidence="1">
    <location>
        <begin position="85"/>
        <end position="97"/>
    </location>
</feature>
<feature type="compositionally biased region" description="Polar residues" evidence="1">
    <location>
        <begin position="99"/>
        <end position="113"/>
    </location>
</feature>
<accession>A0A4S2LEQ8</accession>
<dbReference type="Proteomes" id="UP000308267">
    <property type="component" value="Unassembled WGS sequence"/>
</dbReference>
<dbReference type="OrthoDB" id="6245089at2759"/>
<evidence type="ECO:0000313" key="2">
    <source>
        <dbReference type="EMBL" id="TGZ58817.1"/>
    </source>
</evidence>
<evidence type="ECO:0000313" key="3">
    <source>
        <dbReference type="Proteomes" id="UP000308267"/>
    </source>
</evidence>
<evidence type="ECO:0000256" key="1">
    <source>
        <dbReference type="SAM" id="MobiDB-lite"/>
    </source>
</evidence>
<sequence>MLLSKKKKNILPETVPKEGPFTVRSFVKRNSWTSTPFGDGANRTTFSRRRNSGDVATSVLPSDIPRSSPTTKELQPRMVNPKLSQTDRKPPDPKELELTNPSLLKLRSQNSGSDLKASLSPRSSKTRGSLSLGASLNIPESIPEVALPRRALVSFQPGNCPTIFDEEAGEESEESEEYVYYRSPVRASDLVVPCSGTFEEVLRYIELEQCREDKMRFGPSKN</sequence>
<feature type="compositionally biased region" description="Polar residues" evidence="1">
    <location>
        <begin position="120"/>
        <end position="131"/>
    </location>
</feature>